<feature type="compositionally biased region" description="Basic and acidic residues" evidence="9">
    <location>
        <begin position="131"/>
        <end position="145"/>
    </location>
</feature>
<dbReference type="Gene3D" id="1.25.10.10">
    <property type="entry name" value="Leucine-rich Repeat Variant"/>
    <property type="match status" value="6"/>
</dbReference>
<feature type="compositionally biased region" description="Acidic residues" evidence="9">
    <location>
        <begin position="121"/>
        <end position="130"/>
    </location>
</feature>
<feature type="region of interest" description="Disordered" evidence="9">
    <location>
        <begin position="1750"/>
        <end position="1799"/>
    </location>
</feature>
<dbReference type="SMART" id="SM00185">
    <property type="entry name" value="ARM"/>
    <property type="match status" value="11"/>
</dbReference>
<keyword evidence="6" id="KW-0449">Lipoprotein</keyword>
<evidence type="ECO:0000256" key="5">
    <source>
        <dbReference type="ARBA" id="ARBA00023136"/>
    </source>
</evidence>
<feature type="compositionally biased region" description="Basic and acidic residues" evidence="9">
    <location>
        <begin position="1536"/>
        <end position="1559"/>
    </location>
</feature>
<keyword evidence="4" id="KW-0677">Repeat</keyword>
<keyword evidence="3" id="KW-0926">Vacuole</keyword>
<dbReference type="InterPro" id="IPR000225">
    <property type="entry name" value="Armadillo"/>
</dbReference>
<evidence type="ECO:0000256" key="4">
    <source>
        <dbReference type="ARBA" id="ARBA00022737"/>
    </source>
</evidence>
<dbReference type="Proteomes" id="UP001363151">
    <property type="component" value="Unassembled WGS sequence"/>
</dbReference>
<keyword evidence="11" id="KW-1185">Reference proteome</keyword>
<comment type="caution">
    <text evidence="10">The sequence shown here is derived from an EMBL/GenBank/DDBJ whole genome shotgun (WGS) entry which is preliminary data.</text>
</comment>
<dbReference type="EMBL" id="JBBJCI010000035">
    <property type="protein sequence ID" value="KAK7253385.1"/>
    <property type="molecule type" value="Genomic_DNA"/>
</dbReference>
<organism evidence="10 11">
    <name type="scientific">Aureococcus anophagefferens</name>
    <name type="common">Harmful bloom alga</name>
    <dbReference type="NCBI Taxonomy" id="44056"/>
    <lineage>
        <taxon>Eukaryota</taxon>
        <taxon>Sar</taxon>
        <taxon>Stramenopiles</taxon>
        <taxon>Ochrophyta</taxon>
        <taxon>Pelagophyceae</taxon>
        <taxon>Pelagomonadales</taxon>
        <taxon>Pelagomonadaceae</taxon>
        <taxon>Aureococcus</taxon>
    </lineage>
</organism>
<feature type="repeat" description="ARM" evidence="8">
    <location>
        <begin position="457"/>
        <end position="499"/>
    </location>
</feature>
<feature type="region of interest" description="Disordered" evidence="9">
    <location>
        <begin position="118"/>
        <end position="145"/>
    </location>
</feature>
<name>A0ABR1GB91_AURAN</name>
<dbReference type="Pfam" id="PF00514">
    <property type="entry name" value="Arm"/>
    <property type="match status" value="1"/>
</dbReference>
<dbReference type="PANTHER" id="PTHR47249">
    <property type="entry name" value="VACUOLAR PROTEIN 8"/>
    <property type="match status" value="1"/>
</dbReference>
<evidence type="ECO:0000256" key="6">
    <source>
        <dbReference type="ARBA" id="ARBA00023288"/>
    </source>
</evidence>
<dbReference type="PROSITE" id="PS50176">
    <property type="entry name" value="ARM_REPEAT"/>
    <property type="match status" value="1"/>
</dbReference>
<evidence type="ECO:0000256" key="1">
    <source>
        <dbReference type="ARBA" id="ARBA00004592"/>
    </source>
</evidence>
<feature type="region of interest" description="Disordered" evidence="9">
    <location>
        <begin position="575"/>
        <end position="595"/>
    </location>
</feature>
<comment type="subcellular location">
    <subcellularLocation>
        <location evidence="1">Vacuole membrane</location>
        <topology evidence="1">Lipid-anchor</topology>
    </subcellularLocation>
</comment>
<keyword evidence="5" id="KW-0472">Membrane</keyword>
<protein>
    <recommendedName>
        <fullName evidence="7">Vacuolar protein 8</fullName>
    </recommendedName>
</protein>
<dbReference type="PANTHER" id="PTHR47249:SF1">
    <property type="entry name" value="VACUOLAR PROTEIN 8"/>
    <property type="match status" value="1"/>
</dbReference>
<sequence>MPQERYLFRGSLLNKANTDKDFLLRYAEDELTNGSKDGGDKLPEIRKRAKEAKEAEEEDERMQRNSVIDMTALMKVKNVFKNKICGDIFSSAPKSYDGVLYKSRITTSKETSEAVDTMTMDMDDHDDDSDSLERGSHDSRPMSREAADELMKLGAESSTQAELEGHDIEAVSSDDESEPEDMTQRQQLAVTLRNYCKREGNVGYLLEEGAVVALCGLASIDDDRIRCACAVALSNLTRRRDHLQALLASGVMVAVLQLATSLPSATSKRNALISGRMESGRIHRKGSREDKRETSGLRVALHCARTLANLSCCAGGEASLVGDGMVPACRLTLAHGPRTAAPYCVQALYNLTTVAEPYDGLDTVIKAVCAIPLTPAMDARQVAVGACCNASVFFKLRSRLLEAGALQTLATIVQADAVSDAVSRKFPFDSRLRNSVSACLHNLASARACRSDMVARGAVPALALLANDEDPELLSAISATLSKLTRDVSSRQRLVNDGGLETARAVALHCRGLASATQPLTEALLNMTRRPGSVAGVVARTYDPAPGGRRRGRRTALGIAGRSLTKYDPAFDPGATARGGSFGDGDQAGAVDDGSVDSANRSSVVMSGIVVADVIIALARVNDVKTRRGWARALAQILDEPESHGPMLTGKALTPVINLMRSLASAGEACPEAAYTDPAAIEALALGLYYMTLGEHAERIVVDVGVGSAMVDLPACLEVAMAVHGSDDVAAGDRKNVMRGLLEAEDPLEERVLGCVSHALCNLTVAVSPSALKRLVDDGALKALTKMLKSGILSVQASCATALANIAFSRSVRDAFTVGGMWSPITDVARVLIRHTHEDTDLHGFTGGFAGEWVEACNGALVGGCCAALASLSFEPEARAQLQEAGALGAVLEICLTCQSNLTSVAETITTRRCATTLCNISSDNNETRRCQLVEQGIVSALARLSESYSEDMQNDIARCLCNLACAADTPQKMVEQGAVQILMMISMMRAVAVPTRRCCAQAFWNICTPPTLTYLLEAAIDAREREARRASVAADDAKKKKEPGGGGLRALQPNMGFVHAFALLAAQDDEPTLALVGALFAAVADRSCGRRVLVEAKNKVLHGMYTLLRSRTRSTRLTAGLAVCSLLTHGESAPEAVRTGGLNVVKVLAIQGDDDAALASAHALAALGARGDPYEIRRLVNDGVAPVPVHLIMSHGADVAMVAVRAITCLAIHEELRAPLVKAGAATALVSVCLRDAATRDELADALARGLLYLASSHDEVPAIVSQRAVTALVILGRHVAGRRRNGSLPELFRDVPRMCVAAIQQFTFCDEVQPEIVGDGGAMLVVEQICGEGVTAAERAPVAPDAAVALANLARTERLATDLLEDGAGEAALVLTGEPGVADDRHGTWRILTTLFHLTLYSARHREQLIADGAVARVAALVPACRGPARQCAAAALCNLSFCKAANAREAMVEQGAVHALVHMAEHFSNETTQNWCSVALSNLSSHTDVQPGDVAALLGITFGPAEDGGIPIASLATASAASAAASPSKRQLKREGDALEPGHESHGGHGLDHHGLLGEGGGDHGLLGDGLEIAGLEGEDASLASSVTIQPKAVTRAMSGKVRTILGASGMGKHASVAELLKIPEDDGNLLRQRPPEPDWFSVSREHHEAFATQALRKMASKACADTLPPRRSAGLAEQERGNTMLENVTPPALVETFMDVAVQQDTIGGDDAFAADDIIPIAFPKLPERPDLAPPAVRVDEHQRILNLASESGHDVDTSHKKHKKHGHHHDHDDSLASTPPPGSADSSHPPRSAE</sequence>
<evidence type="ECO:0000256" key="2">
    <source>
        <dbReference type="ARBA" id="ARBA00005462"/>
    </source>
</evidence>
<gene>
    <name evidence="10" type="ORF">SO694_00001629</name>
</gene>
<feature type="compositionally biased region" description="Low complexity" evidence="9">
    <location>
        <begin position="584"/>
        <end position="595"/>
    </location>
</feature>
<reference evidence="10 11" key="1">
    <citation type="submission" date="2024-03" db="EMBL/GenBank/DDBJ databases">
        <title>Aureococcus anophagefferens CCMP1851 and Kratosvirus quantuckense: Draft genome of a second virus-susceptible host strain in the model system.</title>
        <authorList>
            <person name="Chase E."/>
            <person name="Truchon A.R."/>
            <person name="Schepens W."/>
            <person name="Wilhelm S.W."/>
        </authorList>
    </citation>
    <scope>NUCLEOTIDE SEQUENCE [LARGE SCALE GENOMIC DNA]</scope>
    <source>
        <strain evidence="10 11">CCMP1851</strain>
    </source>
</reference>
<dbReference type="InterPro" id="IPR016024">
    <property type="entry name" value="ARM-type_fold"/>
</dbReference>
<dbReference type="SUPFAM" id="SSF48371">
    <property type="entry name" value="ARM repeat"/>
    <property type="match status" value="3"/>
</dbReference>
<evidence type="ECO:0000256" key="7">
    <source>
        <dbReference type="ARBA" id="ARBA00026209"/>
    </source>
</evidence>
<evidence type="ECO:0000313" key="11">
    <source>
        <dbReference type="Proteomes" id="UP001363151"/>
    </source>
</evidence>
<feature type="region of interest" description="Disordered" evidence="9">
    <location>
        <begin position="1527"/>
        <end position="1565"/>
    </location>
</feature>
<comment type="similarity">
    <text evidence="2">Belongs to the beta-catenin family.</text>
</comment>
<feature type="region of interest" description="Disordered" evidence="9">
    <location>
        <begin position="31"/>
        <end position="63"/>
    </location>
</feature>
<evidence type="ECO:0000256" key="9">
    <source>
        <dbReference type="SAM" id="MobiDB-lite"/>
    </source>
</evidence>
<dbReference type="InterPro" id="IPR011989">
    <property type="entry name" value="ARM-like"/>
</dbReference>
<feature type="compositionally biased region" description="Basic residues" evidence="9">
    <location>
        <begin position="1764"/>
        <end position="1773"/>
    </location>
</feature>
<feature type="compositionally biased region" description="Basic and acidic residues" evidence="9">
    <location>
        <begin position="37"/>
        <end position="46"/>
    </location>
</feature>
<dbReference type="InterPro" id="IPR045156">
    <property type="entry name" value="Vac8"/>
</dbReference>
<accession>A0ABR1GB91</accession>
<evidence type="ECO:0000256" key="8">
    <source>
        <dbReference type="PROSITE-ProRule" id="PRU00259"/>
    </source>
</evidence>
<evidence type="ECO:0000313" key="10">
    <source>
        <dbReference type="EMBL" id="KAK7253385.1"/>
    </source>
</evidence>
<proteinExistence type="inferred from homology"/>
<evidence type="ECO:0000256" key="3">
    <source>
        <dbReference type="ARBA" id="ARBA00022554"/>
    </source>
</evidence>